<dbReference type="KEGG" id="mflg:ABS361_00530"/>
<dbReference type="InterPro" id="IPR050563">
    <property type="entry name" value="4-hydroxybenzoyl-CoA_TE"/>
</dbReference>
<dbReference type="PANTHER" id="PTHR31793">
    <property type="entry name" value="4-HYDROXYBENZOYL-COA THIOESTERASE FAMILY MEMBER"/>
    <property type="match status" value="1"/>
</dbReference>
<organism evidence="3">
    <name type="scientific">Methyloraptor flagellatus</name>
    <dbReference type="NCBI Taxonomy" id="3162530"/>
    <lineage>
        <taxon>Bacteria</taxon>
        <taxon>Pseudomonadati</taxon>
        <taxon>Pseudomonadota</taxon>
        <taxon>Alphaproteobacteria</taxon>
        <taxon>Hyphomicrobiales</taxon>
        <taxon>Ancalomicrobiaceae</taxon>
        <taxon>Methyloraptor</taxon>
    </lineage>
</organism>
<accession>A0AAU7XB77</accession>
<dbReference type="InterPro" id="IPR029069">
    <property type="entry name" value="HotDog_dom_sf"/>
</dbReference>
<dbReference type="RefSeq" id="WP_407049924.1">
    <property type="nucleotide sequence ID" value="NZ_CP158568.1"/>
</dbReference>
<dbReference type="InterPro" id="IPR006684">
    <property type="entry name" value="YbgC/YbaW"/>
</dbReference>
<protein>
    <submittedName>
        <fullName evidence="3">Tol-pal system-associated acyl-CoA thioesterase</fullName>
    </submittedName>
</protein>
<dbReference type="GO" id="GO:0047617">
    <property type="term" value="F:fatty acyl-CoA hydrolase activity"/>
    <property type="evidence" value="ECO:0007669"/>
    <property type="project" value="TreeGrafter"/>
</dbReference>
<evidence type="ECO:0000256" key="2">
    <source>
        <dbReference type="ARBA" id="ARBA00022801"/>
    </source>
</evidence>
<dbReference type="AlphaFoldDB" id="A0AAU7XB77"/>
<dbReference type="CDD" id="cd00586">
    <property type="entry name" value="4HBT"/>
    <property type="match status" value="1"/>
</dbReference>
<dbReference type="SUPFAM" id="SSF54637">
    <property type="entry name" value="Thioesterase/thiol ester dehydrase-isomerase"/>
    <property type="match status" value="1"/>
</dbReference>
<dbReference type="PANTHER" id="PTHR31793:SF37">
    <property type="entry name" value="ACYL-COA THIOESTER HYDROLASE YBGC"/>
    <property type="match status" value="1"/>
</dbReference>
<evidence type="ECO:0000313" key="3">
    <source>
        <dbReference type="EMBL" id="XBY44832.1"/>
    </source>
</evidence>
<reference evidence="3" key="1">
    <citation type="submission" date="2024-06" db="EMBL/GenBank/DDBJ databases">
        <title>Methylostella associata gen. nov., sp. nov., a novel Ancalomicrobiaceae-affiliated facultatively methylotrophic bacteria that feed on methanotrophs of the genus Methylococcus.</title>
        <authorList>
            <person name="Saltykova V."/>
            <person name="Danilova O.V."/>
            <person name="Oshkin I.Y."/>
            <person name="Belova S.E."/>
            <person name="Pimenov N.V."/>
            <person name="Dedysh S.N."/>
        </authorList>
    </citation>
    <scope>NUCLEOTIDE SEQUENCE</scope>
    <source>
        <strain evidence="3">S20</strain>
    </source>
</reference>
<dbReference type="InterPro" id="IPR014166">
    <property type="entry name" value="Tol-Pal_acyl-CoA_thioesterase"/>
</dbReference>
<proteinExistence type="inferred from homology"/>
<name>A0AAU7XB77_9HYPH</name>
<dbReference type="Gene3D" id="3.10.129.10">
    <property type="entry name" value="Hotdog Thioesterase"/>
    <property type="match status" value="1"/>
</dbReference>
<dbReference type="InterPro" id="IPR008272">
    <property type="entry name" value="HB-CoA_thioesterase_AS"/>
</dbReference>
<comment type="similarity">
    <text evidence="1">Belongs to the 4-hydroxybenzoyl-CoA thioesterase family.</text>
</comment>
<dbReference type="PROSITE" id="PS01328">
    <property type="entry name" value="4HBCOA_THIOESTERASE"/>
    <property type="match status" value="1"/>
</dbReference>
<dbReference type="NCBIfam" id="TIGR02799">
    <property type="entry name" value="thio_ybgC"/>
    <property type="match status" value="1"/>
</dbReference>
<gene>
    <name evidence="3" type="primary">ybgC</name>
    <name evidence="3" type="ORF">ABS361_00530</name>
</gene>
<evidence type="ECO:0000256" key="1">
    <source>
        <dbReference type="ARBA" id="ARBA00005953"/>
    </source>
</evidence>
<dbReference type="Pfam" id="PF13279">
    <property type="entry name" value="4HBT_2"/>
    <property type="match status" value="1"/>
</dbReference>
<dbReference type="PIRSF" id="PIRSF003230">
    <property type="entry name" value="YbgC"/>
    <property type="match status" value="1"/>
</dbReference>
<dbReference type="FunFam" id="3.10.129.10:FF:000004">
    <property type="entry name" value="Tol-pal system-associated acyl-CoA thioesterase"/>
    <property type="match status" value="1"/>
</dbReference>
<dbReference type="NCBIfam" id="TIGR00051">
    <property type="entry name" value="YbgC/FadM family acyl-CoA thioesterase"/>
    <property type="match status" value="1"/>
</dbReference>
<keyword evidence="2" id="KW-0378">Hydrolase</keyword>
<dbReference type="EMBL" id="CP158568">
    <property type="protein sequence ID" value="XBY44832.1"/>
    <property type="molecule type" value="Genomic_DNA"/>
</dbReference>
<sequence>MTERATFPHSHPVRVYWEDTDAGGIVYHASYVRFLERGRTELLRSNGIDQSALAKSDDPVLFAVRFMELDFRRPAKLDDALTIETSVSEIGGARLIMPQRVLRGEEVLLEAKVVCAAITPEGKPRRVPDMIRSLFGFPIG</sequence>